<evidence type="ECO:0000313" key="14">
    <source>
        <dbReference type="EMBL" id="OAI07278.1"/>
    </source>
</evidence>
<dbReference type="GO" id="GO:0000774">
    <property type="term" value="F:adenyl-nucleotide exchange factor activity"/>
    <property type="evidence" value="ECO:0007669"/>
    <property type="project" value="InterPro"/>
</dbReference>
<evidence type="ECO:0000256" key="2">
    <source>
        <dbReference type="ARBA" id="ARBA00009054"/>
    </source>
</evidence>
<dbReference type="EMBL" id="LUUG01000051">
    <property type="protein sequence ID" value="OAI07278.1"/>
    <property type="molecule type" value="Genomic_DNA"/>
</dbReference>
<comment type="function">
    <text evidence="7 10 11">Participates actively in the response to hyperosmotic and heat shock by preventing the aggregation of stress-denatured proteins, in association with DnaK and GrpE. It is the nucleotide exchange factor for DnaK and may function as a thermosensor. Unfolded proteins bind initially to DnaJ; upon interaction with the DnaJ-bound protein, DnaK hydrolyzes its bound ATP, resulting in the formation of a stable complex. GrpE releases ADP from DnaK; ATP binding to DnaK triggers the release of the substrate protein, thus completing the reaction cycle. Several rounds of ATP-dependent interactions between DnaJ, DnaK and GrpE are required for fully efficient folding.</text>
</comment>
<evidence type="ECO:0000256" key="5">
    <source>
        <dbReference type="ARBA" id="ARBA00023016"/>
    </source>
</evidence>
<dbReference type="Pfam" id="PF01025">
    <property type="entry name" value="GrpE"/>
    <property type="match status" value="1"/>
</dbReference>
<dbReference type="NCBIfam" id="NF010748">
    <property type="entry name" value="PRK14150.1"/>
    <property type="match status" value="1"/>
</dbReference>
<accession>A0A177MNB4</accession>
<dbReference type="SUPFAM" id="SSF58014">
    <property type="entry name" value="Coiled-coil domain of nucleotide exchange factor GrpE"/>
    <property type="match status" value="1"/>
</dbReference>
<keyword evidence="4 10" id="KW-0963">Cytoplasm</keyword>
<dbReference type="PANTHER" id="PTHR21237">
    <property type="entry name" value="GRPE PROTEIN"/>
    <property type="match status" value="1"/>
</dbReference>
<name>A0A177MNB4_METMH</name>
<dbReference type="FunFam" id="2.30.22.10:FF:000001">
    <property type="entry name" value="Protein GrpE"/>
    <property type="match status" value="1"/>
</dbReference>
<evidence type="ECO:0000256" key="12">
    <source>
        <dbReference type="RuleBase" id="RU004478"/>
    </source>
</evidence>
<evidence type="ECO:0000256" key="13">
    <source>
        <dbReference type="SAM" id="MobiDB-lite"/>
    </source>
</evidence>
<dbReference type="InterPro" id="IPR013805">
    <property type="entry name" value="GrpE_CC"/>
</dbReference>
<dbReference type="RefSeq" id="WP_064007600.1">
    <property type="nucleotide sequence ID" value="NZ_LUUG01000051.1"/>
</dbReference>
<dbReference type="PRINTS" id="PR00773">
    <property type="entry name" value="GRPEPROTEIN"/>
</dbReference>
<protein>
    <recommendedName>
        <fullName evidence="8 10">Protein GrpE</fullName>
    </recommendedName>
    <alternativeName>
        <fullName evidence="9 10">HSP-70 cofactor</fullName>
    </alternativeName>
</protein>
<dbReference type="CDD" id="cd00446">
    <property type="entry name" value="GrpE"/>
    <property type="match status" value="1"/>
</dbReference>
<comment type="subunit">
    <text evidence="3 10">Homodimer.</text>
</comment>
<dbReference type="GO" id="GO:0006457">
    <property type="term" value="P:protein folding"/>
    <property type="evidence" value="ECO:0007669"/>
    <property type="project" value="InterPro"/>
</dbReference>
<dbReference type="HAMAP" id="MF_01151">
    <property type="entry name" value="GrpE"/>
    <property type="match status" value="1"/>
</dbReference>
<evidence type="ECO:0000256" key="9">
    <source>
        <dbReference type="ARBA" id="ARBA00076414"/>
    </source>
</evidence>
<dbReference type="SUPFAM" id="SSF51064">
    <property type="entry name" value="Head domain of nucleotide exchange factor GrpE"/>
    <property type="match status" value="1"/>
</dbReference>
<evidence type="ECO:0000256" key="4">
    <source>
        <dbReference type="ARBA" id="ARBA00022490"/>
    </source>
</evidence>
<dbReference type="InterPro" id="IPR000740">
    <property type="entry name" value="GrpE"/>
</dbReference>
<evidence type="ECO:0000313" key="15">
    <source>
        <dbReference type="Proteomes" id="UP000078090"/>
    </source>
</evidence>
<dbReference type="GO" id="GO:0051082">
    <property type="term" value="F:unfolded protein binding"/>
    <property type="evidence" value="ECO:0007669"/>
    <property type="project" value="TreeGrafter"/>
</dbReference>
<dbReference type="Proteomes" id="UP000078090">
    <property type="component" value="Unassembled WGS sequence"/>
</dbReference>
<evidence type="ECO:0000256" key="3">
    <source>
        <dbReference type="ARBA" id="ARBA00011738"/>
    </source>
</evidence>
<organism evidence="14 15">
    <name type="scientific">Methylomonas methanica</name>
    <dbReference type="NCBI Taxonomy" id="421"/>
    <lineage>
        <taxon>Bacteria</taxon>
        <taxon>Pseudomonadati</taxon>
        <taxon>Pseudomonadota</taxon>
        <taxon>Gammaproteobacteria</taxon>
        <taxon>Methylococcales</taxon>
        <taxon>Methylococcaceae</taxon>
        <taxon>Methylomonas</taxon>
    </lineage>
</organism>
<evidence type="ECO:0000256" key="1">
    <source>
        <dbReference type="ARBA" id="ARBA00004496"/>
    </source>
</evidence>
<proteinExistence type="inferred from homology"/>
<feature type="region of interest" description="Disordered" evidence="13">
    <location>
        <begin position="1"/>
        <end position="41"/>
    </location>
</feature>
<comment type="subcellular location">
    <subcellularLocation>
        <location evidence="1 10">Cytoplasm</location>
    </subcellularLocation>
</comment>
<keyword evidence="5 10" id="KW-0346">Stress response</keyword>
<keyword evidence="6 10" id="KW-0143">Chaperone</keyword>
<reference evidence="14 15" key="1">
    <citation type="submission" date="2016-03" db="EMBL/GenBank/DDBJ databases">
        <authorList>
            <person name="Ploux O."/>
        </authorList>
    </citation>
    <scope>NUCLEOTIDE SEQUENCE [LARGE SCALE GENOMIC DNA]</scope>
    <source>
        <strain evidence="14 15">R-45363</strain>
    </source>
</reference>
<evidence type="ECO:0000256" key="6">
    <source>
        <dbReference type="ARBA" id="ARBA00023186"/>
    </source>
</evidence>
<dbReference type="GO" id="GO:0005829">
    <property type="term" value="C:cytosol"/>
    <property type="evidence" value="ECO:0007669"/>
    <property type="project" value="TreeGrafter"/>
</dbReference>
<dbReference type="InterPro" id="IPR009012">
    <property type="entry name" value="GrpE_head"/>
</dbReference>
<dbReference type="GO" id="GO:0042803">
    <property type="term" value="F:protein homodimerization activity"/>
    <property type="evidence" value="ECO:0007669"/>
    <property type="project" value="InterPro"/>
</dbReference>
<dbReference type="AlphaFoldDB" id="A0A177MNB4"/>
<dbReference type="Gene3D" id="3.90.20.20">
    <property type="match status" value="1"/>
</dbReference>
<dbReference type="Gene3D" id="2.30.22.10">
    <property type="entry name" value="Head domain of nucleotide exchange factor GrpE"/>
    <property type="match status" value="1"/>
</dbReference>
<dbReference type="GO" id="GO:0051087">
    <property type="term" value="F:protein-folding chaperone binding"/>
    <property type="evidence" value="ECO:0007669"/>
    <property type="project" value="InterPro"/>
</dbReference>
<evidence type="ECO:0000256" key="10">
    <source>
        <dbReference type="HAMAP-Rule" id="MF_01151"/>
    </source>
</evidence>
<evidence type="ECO:0000256" key="8">
    <source>
        <dbReference type="ARBA" id="ARBA00072274"/>
    </source>
</evidence>
<comment type="similarity">
    <text evidence="2 10 12">Belongs to the GrpE family.</text>
</comment>
<dbReference type="NCBIfam" id="NF010737">
    <property type="entry name" value="PRK14139.1"/>
    <property type="match status" value="1"/>
</dbReference>
<comment type="caution">
    <text evidence="14">The sequence shown here is derived from an EMBL/GenBank/DDBJ whole genome shotgun (WGS) entry which is preliminary data.</text>
</comment>
<evidence type="ECO:0000256" key="11">
    <source>
        <dbReference type="RuleBase" id="RU000639"/>
    </source>
</evidence>
<dbReference type="PANTHER" id="PTHR21237:SF23">
    <property type="entry name" value="GRPE PROTEIN HOMOLOG, MITOCHONDRIAL"/>
    <property type="match status" value="1"/>
</dbReference>
<evidence type="ECO:0000256" key="7">
    <source>
        <dbReference type="ARBA" id="ARBA00053401"/>
    </source>
</evidence>
<gene>
    <name evidence="10" type="primary">grpE</name>
    <name evidence="14" type="ORF">A1332_09110</name>
</gene>
<dbReference type="OrthoDB" id="9789811at2"/>
<sequence>MSHQQSSHEPQSDSDLIAEVLEQTKPIDAEEQANEASGAGAAVTVEALQEQLEQAQQQAAANLDKAIRTMAEMENLKKRVQKDLDDERKYGLAKFAKELLSVLDSLELGLQAATGDSPEIVKLREGSELTIKQFESVFAKFNIETVDPIGQVFNPELHQAMVMQPSATAQPNTVLNVFQKGYVLNGRLLRPAMVVVAKADDKPADSAKIDEQA</sequence>
<dbReference type="PROSITE" id="PS01071">
    <property type="entry name" value="GRPE"/>
    <property type="match status" value="1"/>
</dbReference>